<dbReference type="SMART" id="SM00279">
    <property type="entry name" value="HhH2"/>
    <property type="match status" value="1"/>
</dbReference>
<dbReference type="Proteomes" id="UP000052008">
    <property type="component" value="Unassembled WGS sequence"/>
</dbReference>
<evidence type="ECO:0000256" key="5">
    <source>
        <dbReference type="ARBA" id="ARBA00022695"/>
    </source>
</evidence>
<dbReference type="NCBIfam" id="NF004397">
    <property type="entry name" value="PRK05755.1"/>
    <property type="match status" value="1"/>
</dbReference>
<feature type="domain" description="5'-3' exonuclease" evidence="18">
    <location>
        <begin position="1"/>
        <end position="257"/>
    </location>
</feature>
<keyword evidence="6 16" id="KW-0235">DNA replication</keyword>
<dbReference type="InterPro" id="IPR043502">
    <property type="entry name" value="DNA/RNA_pol_sf"/>
</dbReference>
<dbReference type="FunFam" id="1.10.150.20:FF:000003">
    <property type="entry name" value="DNA polymerase I"/>
    <property type="match status" value="1"/>
</dbReference>
<dbReference type="InterPro" id="IPR054690">
    <property type="entry name" value="DNA_polI_exonuclease"/>
</dbReference>
<dbReference type="GO" id="GO:0003887">
    <property type="term" value="F:DNA-directed DNA polymerase activity"/>
    <property type="evidence" value="ECO:0007669"/>
    <property type="project" value="UniProtKB-UniRule"/>
</dbReference>
<dbReference type="InterPro" id="IPR036397">
    <property type="entry name" value="RNaseH_sf"/>
</dbReference>
<evidence type="ECO:0000256" key="16">
    <source>
        <dbReference type="RuleBase" id="RU004460"/>
    </source>
</evidence>
<protein>
    <recommendedName>
        <fullName evidence="3 15">DNA polymerase I</fullName>
        <ecNumber evidence="2 15">2.7.7.7</ecNumber>
    </recommendedName>
</protein>
<keyword evidence="10" id="KW-0269">Exonuclease</keyword>
<evidence type="ECO:0000313" key="20">
    <source>
        <dbReference type="EMBL" id="KPJ54505.1"/>
    </source>
</evidence>
<dbReference type="InterPro" id="IPR012337">
    <property type="entry name" value="RNaseH-like_sf"/>
</dbReference>
<dbReference type="Gene3D" id="1.20.1060.10">
    <property type="entry name" value="Taq DNA Polymerase, Chain T, domain 4"/>
    <property type="match status" value="1"/>
</dbReference>
<dbReference type="GO" id="GO:0008408">
    <property type="term" value="F:3'-5' exonuclease activity"/>
    <property type="evidence" value="ECO:0007669"/>
    <property type="project" value="InterPro"/>
</dbReference>
<evidence type="ECO:0000256" key="14">
    <source>
        <dbReference type="ARBA" id="ARBA00049244"/>
    </source>
</evidence>
<dbReference type="FunFam" id="1.20.1060.10:FF:000001">
    <property type="entry name" value="DNA polymerase I"/>
    <property type="match status" value="1"/>
</dbReference>
<evidence type="ECO:0000259" key="17">
    <source>
        <dbReference type="SMART" id="SM00474"/>
    </source>
</evidence>
<dbReference type="Gene3D" id="3.30.70.370">
    <property type="match status" value="1"/>
</dbReference>
<evidence type="ECO:0000256" key="6">
    <source>
        <dbReference type="ARBA" id="ARBA00022705"/>
    </source>
</evidence>
<dbReference type="PANTHER" id="PTHR10133:SF27">
    <property type="entry name" value="DNA POLYMERASE NU"/>
    <property type="match status" value="1"/>
</dbReference>
<accession>A0A0S7WX55</accession>
<dbReference type="InterPro" id="IPR002298">
    <property type="entry name" value="DNA_polymerase_A"/>
</dbReference>
<evidence type="ECO:0000259" key="19">
    <source>
        <dbReference type="SMART" id="SM00482"/>
    </source>
</evidence>
<evidence type="ECO:0000313" key="21">
    <source>
        <dbReference type="Proteomes" id="UP000052008"/>
    </source>
</evidence>
<evidence type="ECO:0000256" key="4">
    <source>
        <dbReference type="ARBA" id="ARBA00022679"/>
    </source>
</evidence>
<dbReference type="CDD" id="cd09859">
    <property type="entry name" value="PIN_53EXO"/>
    <property type="match status" value="1"/>
</dbReference>
<evidence type="ECO:0000256" key="1">
    <source>
        <dbReference type="ARBA" id="ARBA00007705"/>
    </source>
</evidence>
<comment type="catalytic activity">
    <reaction evidence="14 16">
        <text>DNA(n) + a 2'-deoxyribonucleoside 5'-triphosphate = DNA(n+1) + diphosphate</text>
        <dbReference type="Rhea" id="RHEA:22508"/>
        <dbReference type="Rhea" id="RHEA-COMP:17339"/>
        <dbReference type="Rhea" id="RHEA-COMP:17340"/>
        <dbReference type="ChEBI" id="CHEBI:33019"/>
        <dbReference type="ChEBI" id="CHEBI:61560"/>
        <dbReference type="ChEBI" id="CHEBI:173112"/>
        <dbReference type="EC" id="2.7.7.7"/>
    </reaction>
</comment>
<evidence type="ECO:0000256" key="8">
    <source>
        <dbReference type="ARBA" id="ARBA00022763"/>
    </source>
</evidence>
<evidence type="ECO:0000259" key="18">
    <source>
        <dbReference type="SMART" id="SM00475"/>
    </source>
</evidence>
<dbReference type="SUPFAM" id="SSF53098">
    <property type="entry name" value="Ribonuclease H-like"/>
    <property type="match status" value="1"/>
</dbReference>
<dbReference type="PRINTS" id="PR00868">
    <property type="entry name" value="DNAPOLI"/>
</dbReference>
<feature type="domain" description="DNA-directed DNA polymerase family A palm" evidence="19">
    <location>
        <begin position="665"/>
        <end position="870"/>
    </location>
</feature>
<dbReference type="CDD" id="cd09898">
    <property type="entry name" value="H3TH_53EXO"/>
    <property type="match status" value="1"/>
</dbReference>
<dbReference type="EMBL" id="LIZS01000001">
    <property type="protein sequence ID" value="KPJ54505.1"/>
    <property type="molecule type" value="Genomic_DNA"/>
</dbReference>
<dbReference type="SMART" id="SM00482">
    <property type="entry name" value="POLAc"/>
    <property type="match status" value="1"/>
</dbReference>
<dbReference type="InterPro" id="IPR002421">
    <property type="entry name" value="5-3_exonuclease"/>
</dbReference>
<keyword evidence="12 16" id="KW-0238">DNA-binding</keyword>
<dbReference type="EC" id="2.7.7.7" evidence="2 15"/>
<keyword evidence="4 16" id="KW-0808">Transferase</keyword>
<dbReference type="GO" id="GO:0006302">
    <property type="term" value="P:double-strand break repair"/>
    <property type="evidence" value="ECO:0007669"/>
    <property type="project" value="TreeGrafter"/>
</dbReference>
<evidence type="ECO:0000256" key="2">
    <source>
        <dbReference type="ARBA" id="ARBA00012417"/>
    </source>
</evidence>
<gene>
    <name evidence="16" type="primary">polA</name>
    <name evidence="20" type="ORF">AMJ39_00135</name>
</gene>
<dbReference type="Gene3D" id="3.40.50.1010">
    <property type="entry name" value="5'-nuclease"/>
    <property type="match status" value="1"/>
</dbReference>
<dbReference type="Gene3D" id="3.30.420.10">
    <property type="entry name" value="Ribonuclease H-like superfamily/Ribonuclease H"/>
    <property type="match status" value="1"/>
</dbReference>
<keyword evidence="7" id="KW-0540">Nuclease</keyword>
<dbReference type="GO" id="GO:0003677">
    <property type="term" value="F:DNA binding"/>
    <property type="evidence" value="ECO:0007669"/>
    <property type="project" value="UniProtKB-UniRule"/>
</dbReference>
<dbReference type="Pfam" id="PF02739">
    <property type="entry name" value="5_3_exonuc_N"/>
    <property type="match status" value="1"/>
</dbReference>
<dbReference type="SUPFAM" id="SSF88723">
    <property type="entry name" value="PIN domain-like"/>
    <property type="match status" value="1"/>
</dbReference>
<dbReference type="PATRIC" id="fig|1703770.3.peg.30"/>
<evidence type="ECO:0000256" key="11">
    <source>
        <dbReference type="ARBA" id="ARBA00022932"/>
    </source>
</evidence>
<dbReference type="Pfam" id="PF22619">
    <property type="entry name" value="DNA_polI_exo1"/>
    <property type="match status" value="1"/>
</dbReference>
<name>A0A0S7WX55_UNCT6</name>
<dbReference type="InterPro" id="IPR029060">
    <property type="entry name" value="PIN-like_dom_sf"/>
</dbReference>
<dbReference type="InterPro" id="IPR002562">
    <property type="entry name" value="3'-5'_exonuclease_dom"/>
</dbReference>
<dbReference type="InterPro" id="IPR036279">
    <property type="entry name" value="5-3_exonuclease_C_sf"/>
</dbReference>
<keyword evidence="8 16" id="KW-0227">DNA damage</keyword>
<dbReference type="InterPro" id="IPR020045">
    <property type="entry name" value="DNA_polI_H3TH"/>
</dbReference>
<comment type="caution">
    <text evidence="20">The sequence shown here is derived from an EMBL/GenBank/DDBJ whole genome shotgun (WGS) entry which is preliminary data.</text>
</comment>
<dbReference type="PROSITE" id="PS00447">
    <property type="entry name" value="DNA_POLYMERASE_A"/>
    <property type="match status" value="1"/>
</dbReference>
<dbReference type="Gene3D" id="1.10.150.20">
    <property type="entry name" value="5' to 3' exonuclease, C-terminal subdomain"/>
    <property type="match status" value="2"/>
</dbReference>
<comment type="similarity">
    <text evidence="1 16">Belongs to the DNA polymerase type-A family.</text>
</comment>
<dbReference type="NCBIfam" id="TIGR00593">
    <property type="entry name" value="pola"/>
    <property type="match status" value="1"/>
</dbReference>
<dbReference type="SUPFAM" id="SSF56672">
    <property type="entry name" value="DNA/RNA polymerases"/>
    <property type="match status" value="1"/>
</dbReference>
<feature type="domain" description="3'-5' exonuclease" evidence="17">
    <location>
        <begin position="291"/>
        <end position="496"/>
    </location>
</feature>
<evidence type="ECO:0000256" key="7">
    <source>
        <dbReference type="ARBA" id="ARBA00022722"/>
    </source>
</evidence>
<keyword evidence="11 16" id="KW-0239">DNA-directed DNA polymerase</keyword>
<dbReference type="SUPFAM" id="SSF47807">
    <property type="entry name" value="5' to 3' exonuclease, C-terminal subdomain"/>
    <property type="match status" value="1"/>
</dbReference>
<dbReference type="GO" id="GO:0006261">
    <property type="term" value="P:DNA-templated DNA replication"/>
    <property type="evidence" value="ECO:0007669"/>
    <property type="project" value="UniProtKB-UniRule"/>
</dbReference>
<organism evidence="20 21">
    <name type="scientific">candidate division TA06 bacterium DG_24</name>
    <dbReference type="NCBI Taxonomy" id="1703770"/>
    <lineage>
        <taxon>Bacteria</taxon>
        <taxon>Bacteria division TA06</taxon>
    </lineage>
</organism>
<dbReference type="Pfam" id="PF00476">
    <property type="entry name" value="DNA_pol_A"/>
    <property type="match status" value="1"/>
</dbReference>
<dbReference type="GO" id="GO:0008409">
    <property type="term" value="F:5'-3' exonuclease activity"/>
    <property type="evidence" value="ECO:0007669"/>
    <property type="project" value="InterPro"/>
</dbReference>
<evidence type="ECO:0000256" key="10">
    <source>
        <dbReference type="ARBA" id="ARBA00022839"/>
    </source>
</evidence>
<evidence type="ECO:0000256" key="3">
    <source>
        <dbReference type="ARBA" id="ARBA00020311"/>
    </source>
</evidence>
<dbReference type="AlphaFoldDB" id="A0A0S7WX55"/>
<proteinExistence type="inferred from homology"/>
<keyword evidence="9" id="KW-0378">Hydrolase</keyword>
<evidence type="ECO:0000256" key="13">
    <source>
        <dbReference type="ARBA" id="ARBA00023204"/>
    </source>
</evidence>
<evidence type="ECO:0000256" key="9">
    <source>
        <dbReference type="ARBA" id="ARBA00022801"/>
    </source>
</evidence>
<dbReference type="SMART" id="SM00474">
    <property type="entry name" value="35EXOc"/>
    <property type="match status" value="1"/>
</dbReference>
<dbReference type="InterPro" id="IPR020046">
    <property type="entry name" value="5-3_exonucl_a-hlix_arch_N"/>
</dbReference>
<dbReference type="STRING" id="1703770.AMJ39_00135"/>
<keyword evidence="13 16" id="KW-0234">DNA repair</keyword>
<dbReference type="InterPro" id="IPR008918">
    <property type="entry name" value="HhH2"/>
</dbReference>
<reference evidence="20 21" key="1">
    <citation type="journal article" date="2015" name="Microbiome">
        <title>Genomic resolution of linkages in carbon, nitrogen, and sulfur cycling among widespread estuary sediment bacteria.</title>
        <authorList>
            <person name="Baker B.J."/>
            <person name="Lazar C.S."/>
            <person name="Teske A.P."/>
            <person name="Dick G.J."/>
        </authorList>
    </citation>
    <scope>NUCLEOTIDE SEQUENCE [LARGE SCALE GENOMIC DNA]</scope>
    <source>
        <strain evidence="20">DG_24</strain>
    </source>
</reference>
<dbReference type="FunFam" id="3.40.50.1010:FF:000001">
    <property type="entry name" value="DNA polymerase I"/>
    <property type="match status" value="1"/>
</dbReference>
<dbReference type="FunFam" id="1.10.150.20:FF:000002">
    <property type="entry name" value="DNA polymerase I"/>
    <property type="match status" value="1"/>
</dbReference>
<dbReference type="InterPro" id="IPR019760">
    <property type="entry name" value="DNA-dir_DNA_pol_A_CS"/>
</dbReference>
<dbReference type="InterPro" id="IPR018320">
    <property type="entry name" value="DNA_polymerase_1"/>
</dbReference>
<dbReference type="SMART" id="SM00475">
    <property type="entry name" value="53EXOc"/>
    <property type="match status" value="1"/>
</dbReference>
<evidence type="ECO:0000256" key="15">
    <source>
        <dbReference type="NCBIfam" id="TIGR00593"/>
    </source>
</evidence>
<dbReference type="CDD" id="cd06140">
    <property type="entry name" value="DNA_polA_I_Bacillus_like_exo"/>
    <property type="match status" value="1"/>
</dbReference>
<dbReference type="InterPro" id="IPR001098">
    <property type="entry name" value="DNA-dir_DNA_pol_A_palm_dom"/>
</dbReference>
<dbReference type="Pfam" id="PF01367">
    <property type="entry name" value="5_3_exonuc"/>
    <property type="match status" value="1"/>
</dbReference>
<dbReference type="PANTHER" id="PTHR10133">
    <property type="entry name" value="DNA POLYMERASE I"/>
    <property type="match status" value="1"/>
</dbReference>
<keyword evidence="5 16" id="KW-0548">Nucleotidyltransferase</keyword>
<evidence type="ECO:0000256" key="12">
    <source>
        <dbReference type="ARBA" id="ARBA00023125"/>
    </source>
</evidence>
<sequence length="906" mass="100837">MDGSALVYRAYFAFINNPLRSSRGENTSAVFGFTNTLLKLMRDYDPRYWAVVFDTGRPTFRHEQFPEYKASREEMPDDLRDQLPMVRELLDAMKITALEAEGYEADDIMATLARRAREEGMEVVLVSPDKDLLQAVDEGTFVLYPPRGAGDWVLYDEAKVKDKLGVPPGSVAELLALAGDSIDDIPGLPGIGEKTARDLIQTFGSIEDAHTRADEIRKKSVRNSLVEHYDDALLFRELVQLCTDVPIVLDLEDLAAQPFEGERLRSLFVRLEFMSLVRELGLGGEEEPFAYRVVAGRDELADLVTLLKESGGFAIRPLVRGERPEEIELVGLGIATDPQRTWYVPIVCEGVGGIGTAPGSPVPPGEPGLFEGRGLPVEEVRELMSPLLADPAVPKWGHDTKVLHHGLMRCGAELAGLAFDSAVASYLLDPSQRSVDLQTQSLRLLGESIPGLEELLGKGKKALSLESVEVDRLAEHCCREAAVVVRLRDHLQPALAERELPHLYQEVEIPLIGVLARMERCGVAIDLDFFAEMSARLGKELEGLVGSIYELAGTTFNINSPKQLADILFDRLGLPVIKRTKTGRSTDVEVLERLAEEHPLPEKLLHYRSLFKLKSTYVDALPHLVDPRTGRIHTTFNQTATETGRLSSSSPNLQNIPVRGEEAGEIRRGFVPGEAGYLLLAADYSQIELRIVAHLSRDDRMVETFVNGEDIHTITAAEIFDLDPSDVTPDHRRQAKVVNFGIIYGMGPYGLAKQLDISPGEASDFISSYFSRYPKVNEWIERTIDEARERGYTTTLMQRRRYLPDISSRRRGMREYAERTAINTPVQGTAADLIKVAMINIDRELRSRDLRASMILQVHDELLFEVAEKDVEECSGLVRTQMESPLPLSVPIAVHIGVGGTWFEAH</sequence>
<dbReference type="CDD" id="cd08637">
    <property type="entry name" value="DNA_pol_A_pol_I_C"/>
    <property type="match status" value="1"/>
</dbReference>